<dbReference type="PANTHER" id="PTHR44085:SF2">
    <property type="entry name" value="SEPIAPTERIN REDUCTASE"/>
    <property type="match status" value="1"/>
</dbReference>
<keyword evidence="2" id="KW-0963">Cytoplasm</keyword>
<accession>A0A0K6GVP2</accession>
<evidence type="ECO:0000313" key="6">
    <source>
        <dbReference type="EMBL" id="CUA82817.1"/>
    </source>
</evidence>
<evidence type="ECO:0000256" key="3">
    <source>
        <dbReference type="ARBA" id="ARBA00022857"/>
    </source>
</evidence>
<dbReference type="OrthoDB" id="9794387at2"/>
<evidence type="ECO:0000256" key="5">
    <source>
        <dbReference type="RuleBase" id="RU000363"/>
    </source>
</evidence>
<evidence type="ECO:0000256" key="2">
    <source>
        <dbReference type="ARBA" id="ARBA00022490"/>
    </source>
</evidence>
<dbReference type="STRING" id="375574.GCA_001418035_01263"/>
<keyword evidence="3" id="KW-0521">NADP</keyword>
<comment type="subcellular location">
    <subcellularLocation>
        <location evidence="1">Cytoplasm</location>
    </subcellularLocation>
</comment>
<evidence type="ECO:0000256" key="1">
    <source>
        <dbReference type="ARBA" id="ARBA00004496"/>
    </source>
</evidence>
<reference evidence="7" key="1">
    <citation type="submission" date="2015-08" db="EMBL/GenBank/DDBJ databases">
        <authorList>
            <person name="Varghese N."/>
        </authorList>
    </citation>
    <scope>NUCLEOTIDE SEQUENCE [LARGE SCALE GENOMIC DNA]</scope>
    <source>
        <strain evidence="7">DSM 17901</strain>
    </source>
</reference>
<dbReference type="InterPro" id="IPR002347">
    <property type="entry name" value="SDR_fam"/>
</dbReference>
<dbReference type="Pfam" id="PF00106">
    <property type="entry name" value="adh_short"/>
    <property type="match status" value="1"/>
</dbReference>
<dbReference type="GO" id="GO:0005737">
    <property type="term" value="C:cytoplasm"/>
    <property type="evidence" value="ECO:0007669"/>
    <property type="project" value="UniProtKB-SubCell"/>
</dbReference>
<organism evidence="6 7">
    <name type="scientific">Gulbenkiania indica</name>
    <dbReference type="NCBI Taxonomy" id="375574"/>
    <lineage>
        <taxon>Bacteria</taxon>
        <taxon>Pseudomonadati</taxon>
        <taxon>Pseudomonadota</taxon>
        <taxon>Betaproteobacteria</taxon>
        <taxon>Neisseriales</taxon>
        <taxon>Chromobacteriaceae</taxon>
        <taxon>Gulbenkiania</taxon>
    </lineage>
</organism>
<keyword evidence="4" id="KW-0560">Oxidoreductase</keyword>
<dbReference type="Gene3D" id="3.40.50.720">
    <property type="entry name" value="NAD(P)-binding Rossmann-like Domain"/>
    <property type="match status" value="1"/>
</dbReference>
<keyword evidence="7" id="KW-1185">Reference proteome</keyword>
<name>A0A0K6GVP2_9NEIS</name>
<protein>
    <submittedName>
        <fullName evidence="6">Short-chain dehydrogenase</fullName>
    </submittedName>
</protein>
<gene>
    <name evidence="6" type="ORF">Ga0061063_1472</name>
</gene>
<dbReference type="PROSITE" id="PS00061">
    <property type="entry name" value="ADH_SHORT"/>
    <property type="match status" value="1"/>
</dbReference>
<comment type="similarity">
    <text evidence="5">Belongs to the short-chain dehydrogenases/reductases (SDR) family.</text>
</comment>
<sequence length="252" mass="25799">MNAVILTGASRGLGLALATDLALAGTTVVGVARKESEGWCALAARCPGSVHFIAADLSSAGALSALMPAALAALSGQRLRTLALINNAGVVTPVARVGEADPAQTAAALHINLLAPMVLTGDFIRLSEGLADDRRVLNISSGAAVKTLPGWAVYGATKAGLDHYTRHAAAEAAQRGKGLRVVSLYPGVVDTDMQTTIRSSDPDAFPDRPAFEALKRDGGLASPADTARRIATYLFAPSFGSTPVDDIRTASA</sequence>
<dbReference type="PRINTS" id="PR00080">
    <property type="entry name" value="SDRFAMILY"/>
</dbReference>
<dbReference type="PANTHER" id="PTHR44085">
    <property type="entry name" value="SEPIAPTERIN REDUCTASE"/>
    <property type="match status" value="1"/>
</dbReference>
<dbReference type="Proteomes" id="UP000243535">
    <property type="component" value="Unassembled WGS sequence"/>
</dbReference>
<dbReference type="EMBL" id="CYHA01000002">
    <property type="protein sequence ID" value="CUA82817.1"/>
    <property type="molecule type" value="Genomic_DNA"/>
</dbReference>
<dbReference type="PRINTS" id="PR00081">
    <property type="entry name" value="GDHRDH"/>
</dbReference>
<dbReference type="AlphaFoldDB" id="A0A0K6GVP2"/>
<proteinExistence type="inferred from homology"/>
<dbReference type="GO" id="GO:0006729">
    <property type="term" value="P:tetrahydrobiopterin biosynthetic process"/>
    <property type="evidence" value="ECO:0007669"/>
    <property type="project" value="TreeGrafter"/>
</dbReference>
<evidence type="ECO:0000313" key="7">
    <source>
        <dbReference type="Proteomes" id="UP000243535"/>
    </source>
</evidence>
<dbReference type="SUPFAM" id="SSF51735">
    <property type="entry name" value="NAD(P)-binding Rossmann-fold domains"/>
    <property type="match status" value="1"/>
</dbReference>
<dbReference type="InterPro" id="IPR036291">
    <property type="entry name" value="NAD(P)-bd_dom_sf"/>
</dbReference>
<dbReference type="InterPro" id="IPR020904">
    <property type="entry name" value="Sc_DH/Rdtase_CS"/>
</dbReference>
<dbReference type="RefSeq" id="WP_055433735.1">
    <property type="nucleotide sequence ID" value="NZ_CYHA01000002.1"/>
</dbReference>
<dbReference type="GO" id="GO:0004757">
    <property type="term" value="F:sepiapterin reductase (NADP+) activity"/>
    <property type="evidence" value="ECO:0007669"/>
    <property type="project" value="TreeGrafter"/>
</dbReference>
<dbReference type="InterPro" id="IPR051721">
    <property type="entry name" value="Biopterin_syn/organic_redct"/>
</dbReference>
<evidence type="ECO:0000256" key="4">
    <source>
        <dbReference type="ARBA" id="ARBA00023002"/>
    </source>
</evidence>